<gene>
    <name evidence="2" type="ORF">HYALB_00003321</name>
</gene>
<evidence type="ECO:0000313" key="2">
    <source>
        <dbReference type="EMBL" id="CAG8971983.1"/>
    </source>
</evidence>
<feature type="transmembrane region" description="Helical" evidence="1">
    <location>
        <begin position="343"/>
        <end position="363"/>
    </location>
</feature>
<keyword evidence="3" id="KW-1185">Reference proteome</keyword>
<name>A0A9N9PR35_9HELO</name>
<sequence length="401" mass="45693">MHIVPEQANEPAHRMVRNILQAGIHSLSRQACDRQEPMESPTIPETEISERIPLIKIPEESRENVWGHIKRFFLFDLAEFFDLETALAEGKRRGRWKCRCGKRFYHDSSWDLDTTFAFDQDPATDTALAEQAGNETCSPNPQAHGDTQRQYLGGENTQYLDAENSQDAVLGRETRQTEWIVIYIPYQGIAKVIYIPVPEDRDDLNLFDDLRKEYFNSRGWWSRFKNLKAVRNVHFQLMAKKLASINESEIGLAVSSRGKLFEMDTLLISLLKKLRLTHPNRQADQVSHNHDVYEEDSQDAANYNAVFISTPKKLGSKSTISQSSSPFPEGWGLYLEEGFHVSWYFFAILGIYLFASLACAIAWNIEYKSGPQAGLGSFGVASWMAVLFALSGTTWFAAFKD</sequence>
<reference evidence="2" key="1">
    <citation type="submission" date="2021-07" db="EMBL/GenBank/DDBJ databases">
        <authorList>
            <person name="Durling M."/>
        </authorList>
    </citation>
    <scope>NUCLEOTIDE SEQUENCE</scope>
</reference>
<keyword evidence="1" id="KW-1133">Transmembrane helix</keyword>
<evidence type="ECO:0000256" key="1">
    <source>
        <dbReference type="SAM" id="Phobius"/>
    </source>
</evidence>
<accession>A0A9N9PR35</accession>
<dbReference type="AlphaFoldDB" id="A0A9N9PR35"/>
<protein>
    <submittedName>
        <fullName evidence="2">Uncharacterized protein</fullName>
    </submittedName>
</protein>
<evidence type="ECO:0000313" key="3">
    <source>
        <dbReference type="Proteomes" id="UP000701801"/>
    </source>
</evidence>
<keyword evidence="1" id="KW-0812">Transmembrane</keyword>
<organism evidence="2 3">
    <name type="scientific">Hymenoscyphus albidus</name>
    <dbReference type="NCBI Taxonomy" id="595503"/>
    <lineage>
        <taxon>Eukaryota</taxon>
        <taxon>Fungi</taxon>
        <taxon>Dikarya</taxon>
        <taxon>Ascomycota</taxon>
        <taxon>Pezizomycotina</taxon>
        <taxon>Leotiomycetes</taxon>
        <taxon>Helotiales</taxon>
        <taxon>Helotiaceae</taxon>
        <taxon>Hymenoscyphus</taxon>
    </lineage>
</organism>
<keyword evidence="1" id="KW-0472">Membrane</keyword>
<comment type="caution">
    <text evidence="2">The sequence shown here is derived from an EMBL/GenBank/DDBJ whole genome shotgun (WGS) entry which is preliminary data.</text>
</comment>
<feature type="transmembrane region" description="Helical" evidence="1">
    <location>
        <begin position="375"/>
        <end position="398"/>
    </location>
</feature>
<dbReference type="EMBL" id="CAJVRM010000031">
    <property type="protein sequence ID" value="CAG8971983.1"/>
    <property type="molecule type" value="Genomic_DNA"/>
</dbReference>
<dbReference type="Proteomes" id="UP000701801">
    <property type="component" value="Unassembled WGS sequence"/>
</dbReference>
<proteinExistence type="predicted"/>